<keyword evidence="11" id="KW-1185">Reference proteome</keyword>
<dbReference type="SUPFAM" id="SSF46689">
    <property type="entry name" value="Homeodomain-like"/>
    <property type="match status" value="1"/>
</dbReference>
<evidence type="ECO:0000256" key="5">
    <source>
        <dbReference type="ARBA" id="ARBA00023163"/>
    </source>
</evidence>
<name>A0A1Y1Y4W1_9FUNG</name>
<keyword evidence="6 8" id="KW-0539">Nucleus</keyword>
<dbReference type="InterPro" id="IPR001356">
    <property type="entry name" value="HD"/>
</dbReference>
<comment type="subcellular location">
    <subcellularLocation>
        <location evidence="1 8">Nucleus</location>
    </subcellularLocation>
</comment>
<accession>A0A1Y1Y4W1</accession>
<protein>
    <submittedName>
        <fullName evidence="10">Homeobox domain of homeobox protein Pknox1</fullName>
    </submittedName>
</protein>
<evidence type="ECO:0000256" key="1">
    <source>
        <dbReference type="ARBA" id="ARBA00004123"/>
    </source>
</evidence>
<dbReference type="PANTHER" id="PTHR11850">
    <property type="entry name" value="HOMEOBOX PROTEIN TRANSCRIPTION FACTORS"/>
    <property type="match status" value="1"/>
</dbReference>
<evidence type="ECO:0000256" key="2">
    <source>
        <dbReference type="ARBA" id="ARBA00023015"/>
    </source>
</evidence>
<evidence type="ECO:0000256" key="8">
    <source>
        <dbReference type="PROSITE-ProRule" id="PRU00108"/>
    </source>
</evidence>
<dbReference type="EMBL" id="MCFE01000252">
    <property type="protein sequence ID" value="ORX92945.1"/>
    <property type="molecule type" value="Genomic_DNA"/>
</dbReference>
<organism evidence="10 11">
    <name type="scientific">Basidiobolus meristosporus CBS 931.73</name>
    <dbReference type="NCBI Taxonomy" id="1314790"/>
    <lineage>
        <taxon>Eukaryota</taxon>
        <taxon>Fungi</taxon>
        <taxon>Fungi incertae sedis</taxon>
        <taxon>Zoopagomycota</taxon>
        <taxon>Entomophthoromycotina</taxon>
        <taxon>Basidiobolomycetes</taxon>
        <taxon>Basidiobolales</taxon>
        <taxon>Basidiobolaceae</taxon>
        <taxon>Basidiobolus</taxon>
    </lineage>
</organism>
<feature type="DNA-binding region" description="Homeobox" evidence="8">
    <location>
        <begin position="3"/>
        <end position="62"/>
    </location>
</feature>
<dbReference type="Proteomes" id="UP000193498">
    <property type="component" value="Unassembled WGS sequence"/>
</dbReference>
<dbReference type="FunFam" id="1.10.10.60:FF:000059">
    <property type="entry name" value="TGFB-induced factor homeobox 1"/>
    <property type="match status" value="1"/>
</dbReference>
<proteinExistence type="inferred from homology"/>
<dbReference type="GO" id="GO:0003677">
    <property type="term" value="F:DNA binding"/>
    <property type="evidence" value="ECO:0007669"/>
    <property type="project" value="UniProtKB-UniRule"/>
</dbReference>
<evidence type="ECO:0000313" key="10">
    <source>
        <dbReference type="EMBL" id="ORX92945.1"/>
    </source>
</evidence>
<dbReference type="InterPro" id="IPR050224">
    <property type="entry name" value="TALE_homeobox"/>
</dbReference>
<keyword evidence="5" id="KW-0804">Transcription</keyword>
<feature type="domain" description="Homeobox" evidence="9">
    <location>
        <begin position="1"/>
        <end position="61"/>
    </location>
</feature>
<evidence type="ECO:0000259" key="9">
    <source>
        <dbReference type="PROSITE" id="PS50071"/>
    </source>
</evidence>
<evidence type="ECO:0000256" key="3">
    <source>
        <dbReference type="ARBA" id="ARBA00023125"/>
    </source>
</evidence>
<dbReference type="AlphaFoldDB" id="A0A1Y1Y4W1"/>
<dbReference type="STRING" id="1314790.A0A1Y1Y4W1"/>
<comment type="caution">
    <text evidence="10">The sequence shown here is derived from an EMBL/GenBank/DDBJ whole genome shotgun (WGS) entry which is preliminary data.</text>
</comment>
<reference evidence="10 11" key="1">
    <citation type="submission" date="2016-07" db="EMBL/GenBank/DDBJ databases">
        <title>Pervasive Adenine N6-methylation of Active Genes in Fungi.</title>
        <authorList>
            <consortium name="DOE Joint Genome Institute"/>
            <person name="Mondo S.J."/>
            <person name="Dannebaum R.O."/>
            <person name="Kuo R.C."/>
            <person name="Labutti K."/>
            <person name="Haridas S."/>
            <person name="Kuo A."/>
            <person name="Salamov A."/>
            <person name="Ahrendt S.R."/>
            <person name="Lipzen A."/>
            <person name="Sullivan W."/>
            <person name="Andreopoulos W.B."/>
            <person name="Clum A."/>
            <person name="Lindquist E."/>
            <person name="Daum C."/>
            <person name="Ramamoorthy G.K."/>
            <person name="Gryganskyi A."/>
            <person name="Culley D."/>
            <person name="Magnuson J.K."/>
            <person name="James T.Y."/>
            <person name="O'Malley M.A."/>
            <person name="Stajich J.E."/>
            <person name="Spatafora J.W."/>
            <person name="Visel A."/>
            <person name="Grigoriev I.V."/>
        </authorList>
    </citation>
    <scope>NUCLEOTIDE SEQUENCE [LARGE SCALE GENOMIC DNA]</scope>
    <source>
        <strain evidence="10 11">CBS 931.73</strain>
    </source>
</reference>
<dbReference type="Gene3D" id="1.10.10.60">
    <property type="entry name" value="Homeodomain-like"/>
    <property type="match status" value="1"/>
</dbReference>
<comment type="similarity">
    <text evidence="7">Belongs to the TALE/TGIF homeobox family.</text>
</comment>
<dbReference type="GO" id="GO:0006355">
    <property type="term" value="P:regulation of DNA-templated transcription"/>
    <property type="evidence" value="ECO:0007669"/>
    <property type="project" value="InterPro"/>
</dbReference>
<feature type="non-terminal residue" evidence="10">
    <location>
        <position position="62"/>
    </location>
</feature>
<keyword evidence="2" id="KW-0805">Transcription regulation</keyword>
<dbReference type="PROSITE" id="PS50071">
    <property type="entry name" value="HOMEOBOX_2"/>
    <property type="match status" value="1"/>
</dbReference>
<sequence>KKRRGNLPKHVTAILKSWLANHVKHPYPTEDEKIALAMETKLTMNQISNWFINARRRILQSM</sequence>
<dbReference type="GO" id="GO:0005634">
    <property type="term" value="C:nucleus"/>
    <property type="evidence" value="ECO:0007669"/>
    <property type="project" value="UniProtKB-SubCell"/>
</dbReference>
<dbReference type="OrthoDB" id="10056939at2759"/>
<dbReference type="InParanoid" id="A0A1Y1Y4W1"/>
<dbReference type="CDD" id="cd00086">
    <property type="entry name" value="homeodomain"/>
    <property type="match status" value="1"/>
</dbReference>
<keyword evidence="3 8" id="KW-0238">DNA-binding</keyword>
<dbReference type="InterPro" id="IPR009057">
    <property type="entry name" value="Homeodomain-like_sf"/>
</dbReference>
<keyword evidence="4 8" id="KW-0371">Homeobox</keyword>
<dbReference type="InterPro" id="IPR008422">
    <property type="entry name" value="KN_HD"/>
</dbReference>
<evidence type="ECO:0000313" key="11">
    <source>
        <dbReference type="Proteomes" id="UP000193498"/>
    </source>
</evidence>
<dbReference type="SMART" id="SM00389">
    <property type="entry name" value="HOX"/>
    <property type="match status" value="1"/>
</dbReference>
<feature type="non-terminal residue" evidence="10">
    <location>
        <position position="1"/>
    </location>
</feature>
<evidence type="ECO:0000256" key="6">
    <source>
        <dbReference type="ARBA" id="ARBA00023242"/>
    </source>
</evidence>
<dbReference type="Pfam" id="PF05920">
    <property type="entry name" value="Homeobox_KN"/>
    <property type="match status" value="1"/>
</dbReference>
<evidence type="ECO:0000256" key="7">
    <source>
        <dbReference type="ARBA" id="ARBA00038021"/>
    </source>
</evidence>
<gene>
    <name evidence="10" type="ORF">K493DRAFT_146456</name>
</gene>
<evidence type="ECO:0000256" key="4">
    <source>
        <dbReference type="ARBA" id="ARBA00023155"/>
    </source>
</evidence>